<dbReference type="InterPro" id="IPR000683">
    <property type="entry name" value="Gfo/Idh/MocA-like_OxRdtase_N"/>
</dbReference>
<sequence>MGAETSTEKTVPPWIGQDVEYSPETIQSIKDLANNAHAFLRQHPYYGGKFMLKLDEEQATNLATACMEHDARLAAWFPKLVPRRVHEDEFWSNYFSHVEYLIGVDIGEIKTSITPTQNTVNPSTTTSNTNANRNTTISTGTSDRSGMQASGEPGAGARQIRRRTPGMLELTFHKRPFGIELVRNSNSPSSFPLVHSVGDTKTRARGLTPGHLLVKVNGRSVEAEPIDGLLHHLKTHPLPMTLAFLLPNPDTPTGRHLTTAENPKPLALSTSSNYTSPAAGSQEANDSRVDTQYPPHSKPEEKGRLGNVVPYLLAGEGFQITLPQEPTLSARQIRTPVRWGILGCGRICQESSGLALANCRGSELEAAMRRDSDRAYSFAKRFRCKATTSAHDLIHDPHVSAVYIATPPGPRPSLALLACKAGKPCLLEAPIARSYYEARALRDAFATAGVPLFVAHARRAHPRVRAAGRIIQAGHMLGDLTSVTYNLTRRDMVPPPRGVRDNSAARLGWLIKPEMSGGGLFVHYGPHALDLIDHLLGPLSRAAGEASRRAGLPRGSVETSVVMTFRAGGGKGNATGASTHQGGGYVVGAGGVPGTAVFNFAGAIEEDRLCITGTRGRLEMSVFGDDPPLLTTAAGERINFPFPAPKVSHSPLIQRVVDYLLGCPMTEELRHSADSAVRIAGVMDAVLRSFYRARDDHFWRRRETWL</sequence>
<dbReference type="InterPro" id="IPR035925">
    <property type="entry name" value="BSD_dom_sf"/>
</dbReference>
<proteinExistence type="inferred from homology"/>
<dbReference type="SUPFAM" id="SSF51735">
    <property type="entry name" value="NAD(P)-binding Rossmann-fold domains"/>
    <property type="match status" value="1"/>
</dbReference>
<dbReference type="PANTHER" id="PTHR43818">
    <property type="entry name" value="BCDNA.GH03377"/>
    <property type="match status" value="1"/>
</dbReference>
<dbReference type="Gene3D" id="1.10.3970.10">
    <property type="entry name" value="BSD domain"/>
    <property type="match status" value="1"/>
</dbReference>
<reference evidence="5" key="1">
    <citation type="submission" date="2021-01" db="EMBL/GenBank/DDBJ databases">
        <authorList>
            <person name="Corre E."/>
            <person name="Pelletier E."/>
            <person name="Niang G."/>
            <person name="Scheremetjew M."/>
            <person name="Finn R."/>
            <person name="Kale V."/>
            <person name="Holt S."/>
            <person name="Cochrane G."/>
            <person name="Meng A."/>
            <person name="Brown T."/>
            <person name="Cohen L."/>
        </authorList>
    </citation>
    <scope>NUCLEOTIDE SEQUENCE</scope>
    <source>
        <strain evidence="5">CCMP2058</strain>
    </source>
</reference>
<dbReference type="Gene3D" id="3.30.360.10">
    <property type="entry name" value="Dihydrodipicolinate Reductase, domain 2"/>
    <property type="match status" value="1"/>
</dbReference>
<feature type="region of interest" description="Disordered" evidence="3">
    <location>
        <begin position="115"/>
        <end position="157"/>
    </location>
</feature>
<feature type="compositionally biased region" description="Low complexity" evidence="3">
    <location>
        <begin position="115"/>
        <end position="139"/>
    </location>
</feature>
<dbReference type="SMART" id="SM00751">
    <property type="entry name" value="BSD"/>
    <property type="match status" value="1"/>
</dbReference>
<feature type="region of interest" description="Disordered" evidence="3">
    <location>
        <begin position="247"/>
        <end position="304"/>
    </location>
</feature>
<dbReference type="PANTHER" id="PTHR43818:SF11">
    <property type="entry name" value="BCDNA.GH03377"/>
    <property type="match status" value="1"/>
</dbReference>
<dbReference type="Gene3D" id="3.40.50.720">
    <property type="entry name" value="NAD(P)-binding Rossmann-like Domain"/>
    <property type="match status" value="1"/>
</dbReference>
<dbReference type="InterPro" id="IPR036291">
    <property type="entry name" value="NAD(P)-bd_dom_sf"/>
</dbReference>
<dbReference type="GO" id="GO:0016491">
    <property type="term" value="F:oxidoreductase activity"/>
    <property type="evidence" value="ECO:0007669"/>
    <property type="project" value="UniProtKB-KW"/>
</dbReference>
<dbReference type="SUPFAM" id="SSF55347">
    <property type="entry name" value="Glyceraldehyde-3-phosphate dehydrogenase-like, C-terminal domain"/>
    <property type="match status" value="1"/>
</dbReference>
<evidence type="ECO:0000256" key="3">
    <source>
        <dbReference type="SAM" id="MobiDB-lite"/>
    </source>
</evidence>
<evidence type="ECO:0000256" key="2">
    <source>
        <dbReference type="ARBA" id="ARBA00023002"/>
    </source>
</evidence>
<dbReference type="InterPro" id="IPR050463">
    <property type="entry name" value="Gfo/Idh/MocA_oxidrdct_glycsds"/>
</dbReference>
<dbReference type="InterPro" id="IPR055170">
    <property type="entry name" value="GFO_IDH_MocA-like_dom"/>
</dbReference>
<dbReference type="SUPFAM" id="SSF140383">
    <property type="entry name" value="BSD domain-like"/>
    <property type="match status" value="1"/>
</dbReference>
<evidence type="ECO:0000256" key="1">
    <source>
        <dbReference type="ARBA" id="ARBA00010928"/>
    </source>
</evidence>
<keyword evidence="2" id="KW-0560">Oxidoreductase</keyword>
<protein>
    <recommendedName>
        <fullName evidence="4">BSD domain-containing protein</fullName>
    </recommendedName>
</protein>
<dbReference type="AlphaFoldDB" id="A0A7S0H6T4"/>
<dbReference type="PROSITE" id="PS50858">
    <property type="entry name" value="BSD"/>
    <property type="match status" value="1"/>
</dbReference>
<accession>A0A7S0H6T4</accession>
<gene>
    <name evidence="5" type="ORF">LAMO00422_LOCUS22330</name>
</gene>
<dbReference type="EMBL" id="HBEM01032687">
    <property type="protein sequence ID" value="CAD8463368.1"/>
    <property type="molecule type" value="Transcribed_RNA"/>
</dbReference>
<organism evidence="5">
    <name type="scientific">Amorphochlora amoebiformis</name>
    <dbReference type="NCBI Taxonomy" id="1561963"/>
    <lineage>
        <taxon>Eukaryota</taxon>
        <taxon>Sar</taxon>
        <taxon>Rhizaria</taxon>
        <taxon>Cercozoa</taxon>
        <taxon>Chlorarachniophyceae</taxon>
        <taxon>Amorphochlora</taxon>
    </lineage>
</organism>
<evidence type="ECO:0000259" key="4">
    <source>
        <dbReference type="PROSITE" id="PS50858"/>
    </source>
</evidence>
<evidence type="ECO:0000313" key="5">
    <source>
        <dbReference type="EMBL" id="CAD8463368.1"/>
    </source>
</evidence>
<dbReference type="Pfam" id="PF22725">
    <property type="entry name" value="GFO_IDH_MocA_C3"/>
    <property type="match status" value="1"/>
</dbReference>
<dbReference type="InterPro" id="IPR005607">
    <property type="entry name" value="BSD_dom"/>
</dbReference>
<dbReference type="GO" id="GO:0000166">
    <property type="term" value="F:nucleotide binding"/>
    <property type="evidence" value="ECO:0007669"/>
    <property type="project" value="InterPro"/>
</dbReference>
<comment type="similarity">
    <text evidence="1">Belongs to the Gfo/Idh/MocA family.</text>
</comment>
<dbReference type="Pfam" id="PF01408">
    <property type="entry name" value="GFO_IDH_MocA"/>
    <property type="match status" value="1"/>
</dbReference>
<name>A0A7S0H6T4_9EUKA</name>
<feature type="domain" description="BSD" evidence="4">
    <location>
        <begin position="46"/>
        <end position="102"/>
    </location>
</feature>
<feature type="compositionally biased region" description="Polar residues" evidence="3">
    <location>
        <begin position="268"/>
        <end position="284"/>
    </location>
</feature>
<dbReference type="Pfam" id="PF03909">
    <property type="entry name" value="BSD"/>
    <property type="match status" value="1"/>
</dbReference>